<keyword evidence="3 11" id="KW-0808">Transferase</keyword>
<evidence type="ECO:0000256" key="11">
    <source>
        <dbReference type="HAMAP-Rule" id="MF_03049"/>
    </source>
</evidence>
<keyword evidence="14" id="KW-0548">Nucleotidyltransferase</keyword>
<dbReference type="InterPro" id="IPR000594">
    <property type="entry name" value="ThiF_NAD_FAD-bd"/>
</dbReference>
<feature type="coiled-coil region" evidence="12">
    <location>
        <begin position="4"/>
        <end position="41"/>
    </location>
</feature>
<accession>A0ABN7AQC3</accession>
<sequence length="448" mass="49228">MNKQLEIDNLLQSKEREIAELKNLLDQKNEEIEQLRKSRIKYPSDGVIESDALSKDDIERYSRQMIVPAIGVDGQKRLKKASVLVVGCGGLGCPAAQYMAGCGIGRIGLVDYDVVERSNLHRQLLHAEFNLGVPKVTSLAQALLRLNSSLKIDEYNVQLSSANALEIFAKYDIIVDASDNVATRYLVNDAAVLSGRPLVSGGAVGCEGQLTVYNYKDGPCYRCLFPEPPPPETVSNCSDVGVVGPVPGCIGVLQALQVIHIITEKGEVASGKLLLFDGVSFTFRSIRLRGKSPTCKICGSEPTITQLMDYEQFCGSPANDKDSGLNILDASERVSPVFLEQAIAKKLPLLLIDVRSPVEFEMCRLPESTNIPLKLLNKEETVDQLKEMWATVAGNQNAESRVYLVCRRGNDSQLGVRRVQNILKCQVFDVKGGLHAWSRDVDPSFPIY</sequence>
<comment type="similarity">
    <text evidence="11">In the N-terminal section; belongs to the HesA/MoeB/ThiF family. UBA4 subfamily.</text>
</comment>
<dbReference type="Pfam" id="PF00899">
    <property type="entry name" value="ThiF"/>
    <property type="match status" value="1"/>
</dbReference>
<dbReference type="Gene3D" id="3.40.50.720">
    <property type="entry name" value="NAD(P)-binding Rossmann-like Domain"/>
    <property type="match status" value="1"/>
</dbReference>
<evidence type="ECO:0000313" key="15">
    <source>
        <dbReference type="Proteomes" id="UP001307889"/>
    </source>
</evidence>
<keyword evidence="8 11" id="KW-0067">ATP-binding</keyword>
<comment type="function">
    <text evidence="11">Plays a central role in 2-thiolation of mcm(5)S(2)U at tRNA wobble positions of cytosolic tRNA(Lys), tRNA(Glu) and tRNA(Gln). Acts by mediating the C-terminal thiocarboxylation of the sulfur carrier URM1. Its N-terminus first activates URM1 as acyl-adenylate (-COAMP), then the persulfide sulfur on the catalytic cysteine is transferred to URM1 to form thiocarboxylation (-COSH) of its C-terminus. The reaction probably involves hydrogen sulfide that is generated from the persulfide intermediate and that acts as nucleophile towards URM1. Subsequently, a transient disulfide bond is formed. Does not use thiosulfate as sulfur donor; NFS1 probably acting as a sulfur donor for thiocarboxylation reactions.</text>
</comment>
<evidence type="ECO:0000256" key="5">
    <source>
        <dbReference type="ARBA" id="ARBA00022723"/>
    </source>
</evidence>
<dbReference type="SUPFAM" id="SSF69572">
    <property type="entry name" value="Activating enzymes of the ubiquitin-like proteins"/>
    <property type="match status" value="1"/>
</dbReference>
<keyword evidence="7 11" id="KW-0862">Zinc</keyword>
<feature type="binding site" evidence="11">
    <location>
        <position position="220"/>
    </location>
    <ligand>
        <name>Zn(2+)</name>
        <dbReference type="ChEBI" id="CHEBI:29105"/>
    </ligand>
</feature>
<dbReference type="HAMAP" id="MF_03049">
    <property type="entry name" value="MOCS3_Uba4"/>
    <property type="match status" value="1"/>
</dbReference>
<dbReference type="EC" id="2.7.7.-" evidence="11"/>
<dbReference type="InterPro" id="IPR045886">
    <property type="entry name" value="ThiF/MoeB/HesA"/>
</dbReference>
<dbReference type="Proteomes" id="UP001307889">
    <property type="component" value="Chromosome 5"/>
</dbReference>
<feature type="binding site" evidence="11">
    <location>
        <position position="295"/>
    </location>
    <ligand>
        <name>Zn(2+)</name>
        <dbReference type="ChEBI" id="CHEBI:29105"/>
    </ligand>
</feature>
<dbReference type="EMBL" id="AP028913">
    <property type="protein sequence ID" value="BES94400.1"/>
    <property type="molecule type" value="Genomic_DNA"/>
</dbReference>
<dbReference type="InterPro" id="IPR001763">
    <property type="entry name" value="Rhodanese-like_dom"/>
</dbReference>
<evidence type="ECO:0000256" key="4">
    <source>
        <dbReference type="ARBA" id="ARBA00022694"/>
    </source>
</evidence>
<feature type="binding site" evidence="11">
    <location>
        <begin position="118"/>
        <end position="122"/>
    </location>
    <ligand>
        <name>ATP</name>
        <dbReference type="ChEBI" id="CHEBI:30616"/>
    </ligand>
</feature>
<feature type="binding site" evidence="11">
    <location>
        <position position="223"/>
    </location>
    <ligand>
        <name>Zn(2+)</name>
        <dbReference type="ChEBI" id="CHEBI:29105"/>
    </ligand>
</feature>
<dbReference type="InterPro" id="IPR036873">
    <property type="entry name" value="Rhodanese-like_dom_sf"/>
</dbReference>
<keyword evidence="9 11" id="KW-0501">Molybdenum cofactor biosynthesis</keyword>
<feature type="binding site" evidence="11">
    <location>
        <position position="111"/>
    </location>
    <ligand>
        <name>ATP</name>
        <dbReference type="ChEBI" id="CHEBI:30616"/>
    </ligand>
</feature>
<feature type="binding site" evidence="11">
    <location>
        <position position="135"/>
    </location>
    <ligand>
        <name>ATP</name>
        <dbReference type="ChEBI" id="CHEBI:30616"/>
    </ligand>
</feature>
<keyword evidence="2 11" id="KW-0963">Cytoplasm</keyword>
<dbReference type="Gene3D" id="3.40.250.10">
    <property type="entry name" value="Rhodanese-like domain"/>
    <property type="match status" value="1"/>
</dbReference>
<feature type="active site" description="Glycyl thioester intermediate; for adenylyltransferase activity" evidence="11">
    <location>
        <position position="237"/>
    </location>
</feature>
<dbReference type="PANTHER" id="PTHR10953">
    <property type="entry name" value="UBIQUITIN-ACTIVATING ENZYME E1"/>
    <property type="match status" value="1"/>
</dbReference>
<comment type="subcellular location">
    <subcellularLocation>
        <location evidence="1">Cytoplasm</location>
        <location evidence="1">Cytosol</location>
    </subcellularLocation>
</comment>
<proteinExistence type="inferred from homology"/>
<evidence type="ECO:0000256" key="9">
    <source>
        <dbReference type="ARBA" id="ARBA00023150"/>
    </source>
</evidence>
<dbReference type="EC" id="2.8.1.-" evidence="11"/>
<dbReference type="Pfam" id="PF00581">
    <property type="entry name" value="Rhodanese"/>
    <property type="match status" value="1"/>
</dbReference>
<feature type="domain" description="Rhodanese" evidence="13">
    <location>
        <begin position="349"/>
        <end position="446"/>
    </location>
</feature>
<evidence type="ECO:0000256" key="8">
    <source>
        <dbReference type="ARBA" id="ARBA00022840"/>
    </source>
</evidence>
<dbReference type="CDD" id="cd00757">
    <property type="entry name" value="ThiF_MoeB_HesA_family"/>
    <property type="match status" value="1"/>
</dbReference>
<keyword evidence="12" id="KW-0175">Coiled coil</keyword>
<feature type="binding site" evidence="11">
    <location>
        <position position="298"/>
    </location>
    <ligand>
        <name>Zn(2+)</name>
        <dbReference type="ChEBI" id="CHEBI:29105"/>
    </ligand>
</feature>
<evidence type="ECO:0000256" key="2">
    <source>
        <dbReference type="ARBA" id="ARBA00022490"/>
    </source>
</evidence>
<name>A0ABN7AQC3_9HEMI</name>
<dbReference type="PROSITE" id="PS50206">
    <property type="entry name" value="RHODANESE_3"/>
    <property type="match status" value="1"/>
</dbReference>
<gene>
    <name evidence="14" type="ORF">NTJ_07209</name>
</gene>
<comment type="cofactor">
    <cofactor evidence="11">
        <name>Zn(2+)</name>
        <dbReference type="ChEBI" id="CHEBI:29105"/>
    </cofactor>
    <text evidence="11">Binds 1 zinc ion per subunit.</text>
</comment>
<evidence type="ECO:0000256" key="1">
    <source>
        <dbReference type="ARBA" id="ARBA00004514"/>
    </source>
</evidence>
<dbReference type="GO" id="GO:0016779">
    <property type="term" value="F:nucleotidyltransferase activity"/>
    <property type="evidence" value="ECO:0007669"/>
    <property type="project" value="UniProtKB-KW"/>
</dbReference>
<reference evidence="14 15" key="1">
    <citation type="submission" date="2023-09" db="EMBL/GenBank/DDBJ databases">
        <title>Nesidiocoris tenuis whole genome shotgun sequence.</title>
        <authorList>
            <person name="Shibata T."/>
            <person name="Shimoda M."/>
            <person name="Kobayashi T."/>
            <person name="Uehara T."/>
        </authorList>
    </citation>
    <scope>NUCLEOTIDE SEQUENCE [LARGE SCALE GENOMIC DNA]</scope>
    <source>
        <strain evidence="14 15">Japan</strain>
    </source>
</reference>
<keyword evidence="6 11" id="KW-0547">Nucleotide-binding</keyword>
<feature type="active site" description="Cysteine persulfide intermediate; for sulfurtransferase activity" evidence="11">
    <location>
        <position position="406"/>
    </location>
</feature>
<comment type="pathway">
    <text evidence="11">tRNA modification; 5-methoxycarbonylmethyl-2-thiouridine-tRNA biosynthesis.</text>
</comment>
<evidence type="ECO:0000313" key="14">
    <source>
        <dbReference type="EMBL" id="BES94400.1"/>
    </source>
</evidence>
<protein>
    <recommendedName>
        <fullName evidence="11">Adenylyltransferase and sulfurtransferase MOCS3 homolog</fullName>
    </recommendedName>
    <alternativeName>
        <fullName evidence="11">UBA4 homolog</fullName>
    </alternativeName>
    <alternativeName>
        <fullName evidence="11">Ubiquitin-like protein activator 4 homolog</fullName>
    </alternativeName>
    <domain>
        <recommendedName>
            <fullName evidence="11">Adenylyltransferase</fullName>
            <ecNumber evidence="11">2.7.7.-</ecNumber>
        </recommendedName>
    </domain>
    <domain>
        <recommendedName>
            <fullName evidence="11">Sulfurtransferase</fullName>
            <ecNumber evidence="11">2.8.1.-</ecNumber>
        </recommendedName>
    </domain>
</protein>
<keyword evidence="4 11" id="KW-0819">tRNA processing</keyword>
<keyword evidence="5 11" id="KW-0479">Metal-binding</keyword>
<dbReference type="PANTHER" id="PTHR10953:SF102">
    <property type="entry name" value="ADENYLYLTRANSFERASE AND SULFURTRANSFERASE MOCS3"/>
    <property type="match status" value="1"/>
</dbReference>
<dbReference type="InterPro" id="IPR028885">
    <property type="entry name" value="MOCS3/Uba4"/>
</dbReference>
<evidence type="ECO:0000256" key="7">
    <source>
        <dbReference type="ARBA" id="ARBA00022833"/>
    </source>
</evidence>
<dbReference type="NCBIfam" id="NF004281">
    <property type="entry name" value="PRK05690.1"/>
    <property type="match status" value="1"/>
</dbReference>
<evidence type="ECO:0000256" key="12">
    <source>
        <dbReference type="SAM" id="Coils"/>
    </source>
</evidence>
<evidence type="ECO:0000256" key="3">
    <source>
        <dbReference type="ARBA" id="ARBA00022679"/>
    </source>
</evidence>
<keyword evidence="10 11" id="KW-0511">Multifunctional enzyme</keyword>
<evidence type="ECO:0000256" key="6">
    <source>
        <dbReference type="ARBA" id="ARBA00022741"/>
    </source>
</evidence>
<evidence type="ECO:0000256" key="10">
    <source>
        <dbReference type="ARBA" id="ARBA00023268"/>
    </source>
</evidence>
<dbReference type="InterPro" id="IPR035985">
    <property type="entry name" value="Ubiquitin-activating_enz"/>
</dbReference>
<organism evidence="14 15">
    <name type="scientific">Nesidiocoris tenuis</name>
    <dbReference type="NCBI Taxonomy" id="355587"/>
    <lineage>
        <taxon>Eukaryota</taxon>
        <taxon>Metazoa</taxon>
        <taxon>Ecdysozoa</taxon>
        <taxon>Arthropoda</taxon>
        <taxon>Hexapoda</taxon>
        <taxon>Insecta</taxon>
        <taxon>Pterygota</taxon>
        <taxon>Neoptera</taxon>
        <taxon>Paraneoptera</taxon>
        <taxon>Hemiptera</taxon>
        <taxon>Heteroptera</taxon>
        <taxon>Panheteroptera</taxon>
        <taxon>Cimicomorpha</taxon>
        <taxon>Miridae</taxon>
        <taxon>Dicyphina</taxon>
        <taxon>Nesidiocoris</taxon>
    </lineage>
</organism>
<feature type="binding site" evidence="11">
    <location>
        <begin position="179"/>
        <end position="180"/>
    </location>
    <ligand>
        <name>ATP</name>
        <dbReference type="ChEBI" id="CHEBI:30616"/>
    </ligand>
</feature>
<feature type="binding site" evidence="11">
    <location>
        <position position="90"/>
    </location>
    <ligand>
        <name>ATP</name>
        <dbReference type="ChEBI" id="CHEBI:30616"/>
    </ligand>
</feature>
<keyword evidence="15" id="KW-1185">Reference proteome</keyword>
<dbReference type="SMART" id="SM00450">
    <property type="entry name" value="RHOD"/>
    <property type="match status" value="1"/>
</dbReference>
<evidence type="ECO:0000259" key="13">
    <source>
        <dbReference type="PROSITE" id="PS50206"/>
    </source>
</evidence>